<feature type="chain" id="PRO_5037339030" evidence="2">
    <location>
        <begin position="26"/>
        <end position="92"/>
    </location>
</feature>
<evidence type="ECO:0000256" key="2">
    <source>
        <dbReference type="SAM" id="SignalP"/>
    </source>
</evidence>
<evidence type="ECO:0000256" key="1">
    <source>
        <dbReference type="SAM" id="MobiDB-lite"/>
    </source>
</evidence>
<organism evidence="3 4">
    <name type="scientific">Propylenella binzhouense</name>
    <dbReference type="NCBI Taxonomy" id="2555902"/>
    <lineage>
        <taxon>Bacteria</taxon>
        <taxon>Pseudomonadati</taxon>
        <taxon>Pseudomonadota</taxon>
        <taxon>Alphaproteobacteria</taxon>
        <taxon>Hyphomicrobiales</taxon>
        <taxon>Propylenellaceae</taxon>
        <taxon>Propylenella</taxon>
    </lineage>
</organism>
<feature type="signal peptide" evidence="2">
    <location>
        <begin position="1"/>
        <end position="25"/>
    </location>
</feature>
<evidence type="ECO:0000313" key="4">
    <source>
        <dbReference type="Proteomes" id="UP000773614"/>
    </source>
</evidence>
<dbReference type="GO" id="GO:0042597">
    <property type="term" value="C:periplasmic space"/>
    <property type="evidence" value="ECO:0007669"/>
    <property type="project" value="InterPro"/>
</dbReference>
<evidence type="ECO:0000313" key="3">
    <source>
        <dbReference type="EMBL" id="MYZ46321.1"/>
    </source>
</evidence>
<protein>
    <submittedName>
        <fullName evidence="3">Uncharacterized protein</fullName>
    </submittedName>
</protein>
<proteinExistence type="predicted"/>
<dbReference type="RefSeq" id="WP_161138662.1">
    <property type="nucleotide sequence ID" value="NZ_SPKJ01000002.1"/>
</dbReference>
<feature type="region of interest" description="Disordered" evidence="1">
    <location>
        <begin position="23"/>
        <end position="42"/>
    </location>
</feature>
<reference evidence="3" key="1">
    <citation type="submission" date="2019-03" db="EMBL/GenBank/DDBJ databases">
        <title>Afifella sp. nov., isolated from activated sludge.</title>
        <authorList>
            <person name="Li Q."/>
            <person name="Liu Y."/>
        </authorList>
    </citation>
    <scope>NUCLEOTIDE SEQUENCE</scope>
    <source>
        <strain evidence="3">L72</strain>
    </source>
</reference>
<dbReference type="AlphaFoldDB" id="A0A964T0X7"/>
<gene>
    <name evidence="3" type="ORF">E4O86_01105</name>
</gene>
<comment type="caution">
    <text evidence="3">The sequence shown here is derived from an EMBL/GenBank/DDBJ whole genome shotgun (WGS) entry which is preliminary data.</text>
</comment>
<name>A0A964T0X7_9HYPH</name>
<keyword evidence="2" id="KW-0732">Signal</keyword>
<sequence>MNSNRSTIAAAVTAATMLWGSGAMAQDSQDHEAPAQGQPGWPTLLERHETALAARLEMVRNIRPAAEALYQELDETQQRLASELAGGLIGAP</sequence>
<dbReference type="Proteomes" id="UP000773614">
    <property type="component" value="Unassembled WGS sequence"/>
</dbReference>
<dbReference type="EMBL" id="SPKJ01000002">
    <property type="protein sequence ID" value="MYZ46321.1"/>
    <property type="molecule type" value="Genomic_DNA"/>
</dbReference>
<accession>A0A964T0X7</accession>
<keyword evidence="4" id="KW-1185">Reference proteome</keyword>